<dbReference type="AlphaFoldDB" id="A0A5C6N966"/>
<evidence type="ECO:0000256" key="1">
    <source>
        <dbReference type="SAM" id="MobiDB-lite"/>
    </source>
</evidence>
<evidence type="ECO:0000313" key="3">
    <source>
        <dbReference type="Proteomes" id="UP000324091"/>
    </source>
</evidence>
<feature type="compositionally biased region" description="Basic and acidic residues" evidence="1">
    <location>
        <begin position="73"/>
        <end position="86"/>
    </location>
</feature>
<protein>
    <submittedName>
        <fullName evidence="2">Uncharacterized protein</fullName>
    </submittedName>
</protein>
<reference evidence="2 3" key="1">
    <citation type="submission" date="2019-04" db="EMBL/GenBank/DDBJ databases">
        <title>Chromosome genome assembly for Takifugu flavidus.</title>
        <authorList>
            <person name="Xiao S."/>
        </authorList>
    </citation>
    <scope>NUCLEOTIDE SEQUENCE [LARGE SCALE GENOMIC DNA]</scope>
    <source>
        <strain evidence="2">HTHZ2018</strain>
        <tissue evidence="2">Muscle</tissue>
    </source>
</reference>
<organism evidence="2 3">
    <name type="scientific">Takifugu flavidus</name>
    <name type="common">sansaifugu</name>
    <dbReference type="NCBI Taxonomy" id="433684"/>
    <lineage>
        <taxon>Eukaryota</taxon>
        <taxon>Metazoa</taxon>
        <taxon>Chordata</taxon>
        <taxon>Craniata</taxon>
        <taxon>Vertebrata</taxon>
        <taxon>Euteleostomi</taxon>
        <taxon>Actinopterygii</taxon>
        <taxon>Neopterygii</taxon>
        <taxon>Teleostei</taxon>
        <taxon>Neoteleostei</taxon>
        <taxon>Acanthomorphata</taxon>
        <taxon>Eupercaria</taxon>
        <taxon>Tetraodontiformes</taxon>
        <taxon>Tetradontoidea</taxon>
        <taxon>Tetraodontidae</taxon>
        <taxon>Takifugu</taxon>
    </lineage>
</organism>
<dbReference type="PANTHER" id="PTHR33480">
    <property type="entry name" value="SET DOMAIN-CONTAINING PROTEIN-RELATED"/>
    <property type="match status" value="1"/>
</dbReference>
<gene>
    <name evidence="2" type="ORF">D4764_04G0015280</name>
</gene>
<comment type="caution">
    <text evidence="2">The sequence shown here is derived from an EMBL/GenBank/DDBJ whole genome shotgun (WGS) entry which is preliminary data.</text>
</comment>
<keyword evidence="3" id="KW-1185">Reference proteome</keyword>
<dbReference type="EMBL" id="RHFK02000017">
    <property type="protein sequence ID" value="TWW62881.1"/>
    <property type="molecule type" value="Genomic_DNA"/>
</dbReference>
<dbReference type="Proteomes" id="UP000324091">
    <property type="component" value="Chromosome 4"/>
</dbReference>
<accession>A0A5C6N966</accession>
<dbReference type="PANTHER" id="PTHR33480:SF5">
    <property type="entry name" value="SI:DKEY-51D8.9"/>
    <property type="match status" value="1"/>
</dbReference>
<feature type="region of interest" description="Disordered" evidence="1">
    <location>
        <begin position="53"/>
        <end position="102"/>
    </location>
</feature>
<sequence length="102" mass="11291">MLTERIHREYYRLTENTLQLAKMSKLLMAIELGTDSYKGKSLDEIDLSLEIASSEPSGDAGEGPSSAGIFNDDSSHEASDMDDVPKKKVKKTKHLSANPLHR</sequence>
<evidence type="ECO:0000313" key="2">
    <source>
        <dbReference type="EMBL" id="TWW62881.1"/>
    </source>
</evidence>
<proteinExistence type="predicted"/>
<name>A0A5C6N966_9TELE</name>
<feature type="compositionally biased region" description="Basic residues" evidence="1">
    <location>
        <begin position="87"/>
        <end position="102"/>
    </location>
</feature>